<evidence type="ECO:0000256" key="3">
    <source>
        <dbReference type="RuleBase" id="RU365077"/>
    </source>
</evidence>
<dbReference type="GO" id="GO:0008290">
    <property type="term" value="C:F-actin capping protein complex"/>
    <property type="evidence" value="ECO:0007669"/>
    <property type="project" value="UniProtKB-UniRule"/>
</dbReference>
<keyword evidence="5" id="KW-1185">Reference proteome</keyword>
<dbReference type="PANTHER" id="PTHR10653:SF0">
    <property type="entry name" value="F-ACTIN-CAPPING PROTEIN SUBUNIT ALPHA"/>
    <property type="match status" value="1"/>
</dbReference>
<keyword evidence="1 3" id="KW-0117">Actin capping</keyword>
<comment type="caution">
    <text evidence="4">The sequence shown here is derived from an EMBL/GenBank/DDBJ whole genome shotgun (WGS) entry which is preliminary data.</text>
</comment>
<dbReference type="OrthoDB" id="340550at2759"/>
<dbReference type="GO" id="GO:0030863">
    <property type="term" value="C:cortical cytoskeleton"/>
    <property type="evidence" value="ECO:0007669"/>
    <property type="project" value="TreeGrafter"/>
</dbReference>
<dbReference type="InterPro" id="IPR002189">
    <property type="entry name" value="CapZ_alpha"/>
</dbReference>
<dbReference type="Gene3D" id="3.30.1140.60">
    <property type="entry name" value="F-actin capping protein, alpha subunit"/>
    <property type="match status" value="1"/>
</dbReference>
<dbReference type="Gene3D" id="3.90.1150.210">
    <property type="entry name" value="F-actin capping protein, beta subunit"/>
    <property type="match status" value="1"/>
</dbReference>
<dbReference type="AlphaFoldDB" id="A0A1J4JS72"/>
<dbReference type="GO" id="GO:0051015">
    <property type="term" value="F:actin filament binding"/>
    <property type="evidence" value="ECO:0007669"/>
    <property type="project" value="TreeGrafter"/>
</dbReference>
<organism evidence="4 5">
    <name type="scientific">Tritrichomonas foetus</name>
    <dbReference type="NCBI Taxonomy" id="1144522"/>
    <lineage>
        <taxon>Eukaryota</taxon>
        <taxon>Metamonada</taxon>
        <taxon>Parabasalia</taxon>
        <taxon>Tritrichomonadida</taxon>
        <taxon>Tritrichomonadidae</taxon>
        <taxon>Tritrichomonas</taxon>
    </lineage>
</organism>
<keyword evidence="2 3" id="KW-0009">Actin-binding</keyword>
<evidence type="ECO:0000313" key="4">
    <source>
        <dbReference type="EMBL" id="OHT00358.1"/>
    </source>
</evidence>
<sequence>MEKRVEVASSFLENAPTGEYDQCTNALKGLLKDDPNVVKKAVKDSFEKYITKTCPIIEIGETNVIFCEEGKISKELYINPVDYTIFRFDFTKRILVEKGIPMTAKSSELRTEIQKRMNNYVKIAYRSKYAAGVYDKLRKVKSDGEKSKNDKKDSVPQFKVDEDTITIILRSNSCSLKNYRTGGIIARYIYKPSTGSLTGTIQSTQHYFECGNVMATTSNELTAELPPKNLDALVNKIREFEDSWMSGYMAALERMATDGVTRFRRKQAITGTKINWEAEFRGIGH</sequence>
<dbReference type="InterPro" id="IPR037282">
    <property type="entry name" value="CapZ_alpha/beta"/>
</dbReference>
<name>A0A1J4JS72_9EUKA</name>
<dbReference type="Proteomes" id="UP000179807">
    <property type="component" value="Unassembled WGS sequence"/>
</dbReference>
<comment type="subunit">
    <text evidence="3">Heterodimer of an alpha and a beta subunit.</text>
</comment>
<comment type="function">
    <text evidence="3">F-actin-capping proteins bind in a Ca(2+)-independent manner to the fast growing ends of actin filaments (barbed end) thereby blocking the exchange of subunits at these ends. Unlike other capping proteins (such as gelsolin and severin), these proteins do not sever actin filaments.</text>
</comment>
<dbReference type="VEuPathDB" id="TrichDB:TRFO_33007"/>
<dbReference type="EMBL" id="MLAK01000959">
    <property type="protein sequence ID" value="OHT00358.1"/>
    <property type="molecule type" value="Genomic_DNA"/>
</dbReference>
<dbReference type="RefSeq" id="XP_068353494.1">
    <property type="nucleotide sequence ID" value="XM_068508820.1"/>
</dbReference>
<dbReference type="PANTHER" id="PTHR10653">
    <property type="entry name" value="F-ACTIN-CAPPING PROTEIN SUBUNIT ALPHA"/>
    <property type="match status" value="1"/>
</dbReference>
<gene>
    <name evidence="4" type="ORF">TRFO_33007</name>
</gene>
<dbReference type="GO" id="GO:0051016">
    <property type="term" value="P:barbed-end actin filament capping"/>
    <property type="evidence" value="ECO:0007669"/>
    <property type="project" value="UniProtKB-UniRule"/>
</dbReference>
<dbReference type="SUPFAM" id="SSF90096">
    <property type="entry name" value="Subunits of heterodimeric actin filament capping protein Capz"/>
    <property type="match status" value="1"/>
</dbReference>
<evidence type="ECO:0000256" key="2">
    <source>
        <dbReference type="ARBA" id="ARBA00023203"/>
    </source>
</evidence>
<dbReference type="GO" id="GO:0030036">
    <property type="term" value="P:actin cytoskeleton organization"/>
    <property type="evidence" value="ECO:0007669"/>
    <property type="project" value="TreeGrafter"/>
</dbReference>
<reference evidence="4" key="1">
    <citation type="submission" date="2016-10" db="EMBL/GenBank/DDBJ databases">
        <authorList>
            <person name="Benchimol M."/>
            <person name="Almeida L.G."/>
            <person name="Vasconcelos A.T."/>
            <person name="Perreira-Neves A."/>
            <person name="Rosa I.A."/>
            <person name="Tasca T."/>
            <person name="Bogo M.R."/>
            <person name="de Souza W."/>
        </authorList>
    </citation>
    <scope>NUCLEOTIDE SEQUENCE [LARGE SCALE GENOMIC DNA]</scope>
    <source>
        <strain evidence="4">K</strain>
    </source>
</reference>
<protein>
    <recommendedName>
        <fullName evidence="3">F-actin-capping protein subunit alpha</fullName>
    </recommendedName>
</protein>
<accession>A0A1J4JS72</accession>
<evidence type="ECO:0000313" key="5">
    <source>
        <dbReference type="Proteomes" id="UP000179807"/>
    </source>
</evidence>
<dbReference type="InterPro" id="IPR042489">
    <property type="entry name" value="CapZ_alpha_1"/>
</dbReference>
<dbReference type="GeneID" id="94843524"/>
<evidence type="ECO:0000256" key="1">
    <source>
        <dbReference type="ARBA" id="ARBA00022467"/>
    </source>
</evidence>
<dbReference type="InterPro" id="IPR042276">
    <property type="entry name" value="CapZ_alpha/beta_2"/>
</dbReference>
<proteinExistence type="inferred from homology"/>
<comment type="similarity">
    <text evidence="3">Belongs to the F-actin-capping protein alpha subunit family.</text>
</comment>
<dbReference type="Pfam" id="PF01267">
    <property type="entry name" value="F-actin_cap_A"/>
    <property type="match status" value="1"/>
</dbReference>